<name>A0A7Y9IUV7_9BURK</name>
<dbReference type="SUPFAM" id="SSF53850">
    <property type="entry name" value="Periplasmic binding protein-like II"/>
    <property type="match status" value="1"/>
</dbReference>
<dbReference type="PANTHER" id="PTHR42928">
    <property type="entry name" value="TRICARBOXYLATE-BINDING PROTEIN"/>
    <property type="match status" value="1"/>
</dbReference>
<dbReference type="Proteomes" id="UP000542125">
    <property type="component" value="Unassembled WGS sequence"/>
</dbReference>
<keyword evidence="2" id="KW-0675">Receptor</keyword>
<reference evidence="2 3" key="1">
    <citation type="submission" date="2020-07" db="EMBL/GenBank/DDBJ databases">
        <title>Genomic Encyclopedia of Type Strains, Phase IV (KMG-V): Genome sequencing to study the core and pangenomes of soil and plant-associated prokaryotes.</title>
        <authorList>
            <person name="Whitman W."/>
        </authorList>
    </citation>
    <scope>NUCLEOTIDE SEQUENCE [LARGE SCALE GENOMIC DNA]</scope>
    <source>
        <strain evidence="2 3">SAS40</strain>
    </source>
</reference>
<proteinExistence type="inferred from homology"/>
<protein>
    <submittedName>
        <fullName evidence="2">Tripartite-type tricarboxylate transporter receptor subunit TctC</fullName>
    </submittedName>
</protein>
<dbReference type="InterPro" id="IPR005064">
    <property type="entry name" value="BUG"/>
</dbReference>
<dbReference type="Gene3D" id="3.40.190.10">
    <property type="entry name" value="Periplasmic binding protein-like II"/>
    <property type="match status" value="1"/>
</dbReference>
<dbReference type="InterPro" id="IPR042100">
    <property type="entry name" value="Bug_dom1"/>
</dbReference>
<dbReference type="AlphaFoldDB" id="A0A7Y9IUV7"/>
<sequence>MTSPRHRTPARRALFSLSFGVDFRRLLRPAIAARTLALTSLAILPWLSPVAVHAAYPDRPITITVPTAPGGTVDIVARVLAEQFAKTLGQPVVVNNKAGAGGVVGTQAMLREAPDGYNILVTANSNQLIVPWVVKSARFDPIRDFVPIAAVGVVPNVLCVNPNFLAKDLASFLKEVKAHPDRYQYASAGAGTLNHLLGEMMNEQGGLRLQHIPYKGVGPAMSDVMGNQVPMLFASLPSAVEAVKSGRLRAIGVSSAARVPLLPDVPAISEALPGFSGDLWVAVYAPKGTPPAIVQTVHEAVRHAMASPDLQQRFDKLGVTALHDGPAELAKRQEKEFQQWKTVVQNAKVSAE</sequence>
<comment type="caution">
    <text evidence="2">The sequence shown here is derived from an EMBL/GenBank/DDBJ whole genome shotgun (WGS) entry which is preliminary data.</text>
</comment>
<dbReference type="EMBL" id="JACBYR010000001">
    <property type="protein sequence ID" value="NYE83525.1"/>
    <property type="molecule type" value="Genomic_DNA"/>
</dbReference>
<dbReference type="PIRSF" id="PIRSF017082">
    <property type="entry name" value="YflP"/>
    <property type="match status" value="1"/>
</dbReference>
<comment type="similarity">
    <text evidence="1">Belongs to the UPF0065 (bug) family.</text>
</comment>
<dbReference type="PANTHER" id="PTHR42928:SF5">
    <property type="entry name" value="BLR1237 PROTEIN"/>
    <property type="match status" value="1"/>
</dbReference>
<evidence type="ECO:0000313" key="3">
    <source>
        <dbReference type="Proteomes" id="UP000542125"/>
    </source>
</evidence>
<organism evidence="2 3">
    <name type="scientific">Pigmentiphaga litoralis</name>
    <dbReference type="NCBI Taxonomy" id="516702"/>
    <lineage>
        <taxon>Bacteria</taxon>
        <taxon>Pseudomonadati</taxon>
        <taxon>Pseudomonadota</taxon>
        <taxon>Betaproteobacteria</taxon>
        <taxon>Burkholderiales</taxon>
        <taxon>Alcaligenaceae</taxon>
        <taxon>Pigmentiphaga</taxon>
    </lineage>
</organism>
<accession>A0A7Y9IUV7</accession>
<dbReference type="Pfam" id="PF03401">
    <property type="entry name" value="TctC"/>
    <property type="match status" value="1"/>
</dbReference>
<dbReference type="CDD" id="cd07012">
    <property type="entry name" value="PBP2_Bug_TTT"/>
    <property type="match status" value="1"/>
</dbReference>
<evidence type="ECO:0000313" key="2">
    <source>
        <dbReference type="EMBL" id="NYE83525.1"/>
    </source>
</evidence>
<dbReference type="RefSeq" id="WP_179587251.1">
    <property type="nucleotide sequence ID" value="NZ_JACBYR010000001.1"/>
</dbReference>
<dbReference type="Gene3D" id="3.40.190.150">
    <property type="entry name" value="Bordetella uptake gene, domain 1"/>
    <property type="match status" value="1"/>
</dbReference>
<evidence type="ECO:0000256" key="1">
    <source>
        <dbReference type="ARBA" id="ARBA00006987"/>
    </source>
</evidence>
<gene>
    <name evidence="2" type="ORF">FHW18_002796</name>
</gene>
<keyword evidence="3" id="KW-1185">Reference proteome</keyword>